<dbReference type="SUPFAM" id="SSF46785">
    <property type="entry name" value="Winged helix' DNA-binding domain"/>
    <property type="match status" value="1"/>
</dbReference>
<dbReference type="InterPro" id="IPR036390">
    <property type="entry name" value="WH_DNA-bd_sf"/>
</dbReference>
<dbReference type="PANTHER" id="PTHR33238">
    <property type="entry name" value="IRON (METAL) DEPENDENT REPRESSOR, DTXR FAMILY"/>
    <property type="match status" value="1"/>
</dbReference>
<dbReference type="InterPro" id="IPR001367">
    <property type="entry name" value="Fe_dep_repressor"/>
</dbReference>
<comment type="subunit">
    <text evidence="3">Homodimer.</text>
</comment>
<keyword evidence="6" id="KW-0238">DNA-binding</keyword>
<dbReference type="SMART" id="SM00529">
    <property type="entry name" value="HTH_DTXR"/>
    <property type="match status" value="1"/>
</dbReference>
<dbReference type="Gene3D" id="1.10.10.10">
    <property type="entry name" value="Winged helix-like DNA-binding domain superfamily/Winged helix DNA-binding domain"/>
    <property type="match status" value="1"/>
</dbReference>
<dbReference type="InterPro" id="IPR036388">
    <property type="entry name" value="WH-like_DNA-bd_sf"/>
</dbReference>
<dbReference type="InterPro" id="IPR038157">
    <property type="entry name" value="FeoA_core_dom"/>
</dbReference>
<dbReference type="GO" id="GO:0003677">
    <property type="term" value="F:DNA binding"/>
    <property type="evidence" value="ECO:0007669"/>
    <property type="project" value="UniProtKB-KW"/>
</dbReference>
<dbReference type="InterPro" id="IPR022689">
    <property type="entry name" value="Iron_dep_repressor"/>
</dbReference>
<dbReference type="EMBL" id="SODZ01000017">
    <property type="protein sequence ID" value="TDX11090.1"/>
    <property type="molecule type" value="Genomic_DNA"/>
</dbReference>
<dbReference type="Pfam" id="PF02742">
    <property type="entry name" value="Fe_dep_repr_C"/>
    <property type="match status" value="1"/>
</dbReference>
<evidence type="ECO:0000313" key="9">
    <source>
        <dbReference type="EMBL" id="TDX11090.1"/>
    </source>
</evidence>
<dbReference type="InterPro" id="IPR007167">
    <property type="entry name" value="Fe-transptr_FeoA-like"/>
</dbReference>
<keyword evidence="7" id="KW-0804">Transcription</keyword>
<evidence type="ECO:0000256" key="2">
    <source>
        <dbReference type="ARBA" id="ARBA00007871"/>
    </source>
</evidence>
<dbReference type="Pfam" id="PF04023">
    <property type="entry name" value="FeoA"/>
    <property type="match status" value="1"/>
</dbReference>
<sequence length="223" mass="25740">MAENISESLENYLRAIYILHIDGKIPRVRDISRILSVKDASSVEAIRKLEKYGYVKHERYGYVKLTEKGLLNAEKVYRKYIILIDFFVNVLGLSKEEAYNLSCGIEHHMNDNFYISLDGLMLFLKRNPIELTEAKKFISNYSKKMPHDFKTSLWDLSVSETAKIYDISGDSTLRKNIMDKGIYPGLTLKVIKKTDDITEILINEKVINITSNESRHIIIGNLN</sequence>
<keyword evidence="4" id="KW-0408">Iron</keyword>
<organism evidence="9 10">
    <name type="scientific">Petrotoga sibirica</name>
    <dbReference type="NCBI Taxonomy" id="156202"/>
    <lineage>
        <taxon>Bacteria</taxon>
        <taxon>Thermotogati</taxon>
        <taxon>Thermotogota</taxon>
        <taxon>Thermotogae</taxon>
        <taxon>Petrotogales</taxon>
        <taxon>Petrotogaceae</taxon>
        <taxon>Petrotoga</taxon>
    </lineage>
</organism>
<evidence type="ECO:0000313" key="10">
    <source>
        <dbReference type="Proteomes" id="UP000294817"/>
    </source>
</evidence>
<dbReference type="InterPro" id="IPR050536">
    <property type="entry name" value="DtxR_MntR_Metal-Reg"/>
</dbReference>
<accession>A0A4R8EGP4</accession>
<dbReference type="Pfam" id="PF01325">
    <property type="entry name" value="Fe_dep_repress"/>
    <property type="match status" value="1"/>
</dbReference>
<dbReference type="SUPFAM" id="SSF47979">
    <property type="entry name" value="Iron-dependent repressor protein, dimerization domain"/>
    <property type="match status" value="1"/>
</dbReference>
<dbReference type="Proteomes" id="UP000294817">
    <property type="component" value="Unassembled WGS sequence"/>
</dbReference>
<proteinExistence type="inferred from homology"/>
<dbReference type="InterPro" id="IPR008988">
    <property type="entry name" value="Transcriptional_repressor_C"/>
</dbReference>
<gene>
    <name evidence="9" type="ORF">C8D74_11743</name>
</gene>
<name>A0A4R8EGP4_9BACT</name>
<dbReference type="GO" id="GO:0003700">
    <property type="term" value="F:DNA-binding transcription factor activity"/>
    <property type="evidence" value="ECO:0007669"/>
    <property type="project" value="InterPro"/>
</dbReference>
<dbReference type="Gene3D" id="2.30.30.90">
    <property type="match status" value="1"/>
</dbReference>
<evidence type="ECO:0000256" key="3">
    <source>
        <dbReference type="ARBA" id="ARBA00011738"/>
    </source>
</evidence>
<dbReference type="GO" id="GO:0005737">
    <property type="term" value="C:cytoplasm"/>
    <property type="evidence" value="ECO:0007669"/>
    <property type="project" value="UniProtKB-SubCell"/>
</dbReference>
<keyword evidence="10" id="KW-1185">Reference proteome</keyword>
<evidence type="ECO:0000256" key="1">
    <source>
        <dbReference type="ARBA" id="ARBA00004496"/>
    </source>
</evidence>
<keyword evidence="5" id="KW-0805">Transcription regulation</keyword>
<comment type="caution">
    <text evidence="9">The sequence shown here is derived from an EMBL/GenBank/DDBJ whole genome shotgun (WGS) entry which is preliminary data.</text>
</comment>
<dbReference type="InterPro" id="IPR036421">
    <property type="entry name" value="Fe_dep_repressor_sf"/>
</dbReference>
<dbReference type="SUPFAM" id="SSF50037">
    <property type="entry name" value="C-terminal domain of transcriptional repressors"/>
    <property type="match status" value="1"/>
</dbReference>
<comment type="subcellular location">
    <subcellularLocation>
        <location evidence="1">Cytoplasm</location>
    </subcellularLocation>
</comment>
<dbReference type="AlphaFoldDB" id="A0A4R8EGP4"/>
<dbReference type="SMART" id="SM00899">
    <property type="entry name" value="FeoA"/>
    <property type="match status" value="1"/>
</dbReference>
<protein>
    <submittedName>
        <fullName evidence="9">DtxR family iron (Metal) dependent repressor</fullName>
    </submittedName>
</protein>
<dbReference type="GO" id="GO:0046914">
    <property type="term" value="F:transition metal ion binding"/>
    <property type="evidence" value="ECO:0007669"/>
    <property type="project" value="InterPro"/>
</dbReference>
<dbReference type="GO" id="GO:0046983">
    <property type="term" value="F:protein dimerization activity"/>
    <property type="evidence" value="ECO:0007669"/>
    <property type="project" value="InterPro"/>
</dbReference>
<evidence type="ECO:0000256" key="7">
    <source>
        <dbReference type="ARBA" id="ARBA00023163"/>
    </source>
</evidence>
<evidence type="ECO:0000256" key="6">
    <source>
        <dbReference type="ARBA" id="ARBA00023125"/>
    </source>
</evidence>
<feature type="domain" description="HTH dtxR-type" evidence="8">
    <location>
        <begin position="1"/>
        <end position="66"/>
    </location>
</feature>
<evidence type="ECO:0000259" key="8">
    <source>
        <dbReference type="PROSITE" id="PS50944"/>
    </source>
</evidence>
<dbReference type="PANTHER" id="PTHR33238:SF7">
    <property type="entry name" value="IRON-DEPENDENT TRANSCRIPTIONAL REGULATOR"/>
    <property type="match status" value="1"/>
</dbReference>
<dbReference type="InterPro" id="IPR022687">
    <property type="entry name" value="HTH_DTXR"/>
</dbReference>
<dbReference type="RefSeq" id="WP_103876843.1">
    <property type="nucleotide sequence ID" value="NZ_SODZ01000017.1"/>
</dbReference>
<dbReference type="Gene3D" id="1.10.60.10">
    <property type="entry name" value="Iron dependent repressor, metal binding and dimerisation domain"/>
    <property type="match status" value="1"/>
</dbReference>
<reference evidence="9 10" key="1">
    <citation type="submission" date="2019-03" db="EMBL/GenBank/DDBJ databases">
        <title>Genomic Encyclopedia of Type Strains, Phase IV (KMG-IV): sequencing the most valuable type-strain genomes for metagenomic binning, comparative biology and taxonomic classification.</title>
        <authorList>
            <person name="Goeker M."/>
        </authorList>
    </citation>
    <scope>NUCLEOTIDE SEQUENCE [LARGE SCALE GENOMIC DNA]</scope>
    <source>
        <strain evidence="9 10">DSM 13575</strain>
    </source>
</reference>
<evidence type="ECO:0000256" key="5">
    <source>
        <dbReference type="ARBA" id="ARBA00023015"/>
    </source>
</evidence>
<evidence type="ECO:0000256" key="4">
    <source>
        <dbReference type="ARBA" id="ARBA00023004"/>
    </source>
</evidence>
<comment type="similarity">
    <text evidence="2">Belongs to the DtxR/MntR family.</text>
</comment>
<dbReference type="PROSITE" id="PS50944">
    <property type="entry name" value="HTH_DTXR"/>
    <property type="match status" value="1"/>
</dbReference>